<feature type="region of interest" description="Disordered" evidence="1">
    <location>
        <begin position="1"/>
        <end position="48"/>
    </location>
</feature>
<organism evidence="2 3">
    <name type="scientific">Ovis ammon polii</name>
    <dbReference type="NCBI Taxonomy" id="230172"/>
    <lineage>
        <taxon>Eukaryota</taxon>
        <taxon>Metazoa</taxon>
        <taxon>Chordata</taxon>
        <taxon>Craniata</taxon>
        <taxon>Vertebrata</taxon>
        <taxon>Euteleostomi</taxon>
        <taxon>Mammalia</taxon>
        <taxon>Eutheria</taxon>
        <taxon>Laurasiatheria</taxon>
        <taxon>Artiodactyla</taxon>
        <taxon>Ruminantia</taxon>
        <taxon>Pecora</taxon>
        <taxon>Bovidae</taxon>
        <taxon>Caprinae</taxon>
        <taxon>Ovis</taxon>
    </lineage>
</organism>
<gene>
    <name evidence="2" type="ORF">MG293_016978</name>
</gene>
<sequence>MVEGMASRRVSISSDSEDGYHGRLRDQRGKSDTQRKGELSDGGEAHRVEKLIEPGLQLTVKCASPTQKIRKKQMGNLAPDVYKMWADVSSWGHLNGTLWLRTHDSACCSPLERRLRSTTLRLAYGGMSLTREAGRTVKVEPYVS</sequence>
<evidence type="ECO:0000256" key="1">
    <source>
        <dbReference type="SAM" id="MobiDB-lite"/>
    </source>
</evidence>
<dbReference type="EMBL" id="JAKZEL010000020">
    <property type="protein sequence ID" value="KAI4533959.1"/>
    <property type="molecule type" value="Genomic_DNA"/>
</dbReference>
<keyword evidence="3" id="KW-1185">Reference proteome</keyword>
<reference evidence="2" key="1">
    <citation type="submission" date="2022-03" db="EMBL/GenBank/DDBJ databases">
        <title>Genomic analyses of argali, domestic sheep and their hybrids provide insights into chromosomal evolution, heterosis and genetic basis of agronomic traits.</title>
        <authorList>
            <person name="Li M."/>
        </authorList>
    </citation>
    <scope>NUCLEOTIDE SEQUENCE</scope>
    <source>
        <strain evidence="2">CAU-MHL-2022a</strain>
        <tissue evidence="2">Skin</tissue>
    </source>
</reference>
<evidence type="ECO:0000313" key="3">
    <source>
        <dbReference type="Proteomes" id="UP001214576"/>
    </source>
</evidence>
<proteinExistence type="predicted"/>
<feature type="compositionally biased region" description="Basic and acidic residues" evidence="1">
    <location>
        <begin position="18"/>
        <end position="48"/>
    </location>
</feature>
<dbReference type="AlphaFoldDB" id="A0AAD4TXA7"/>
<comment type="caution">
    <text evidence="2">The sequence shown here is derived from an EMBL/GenBank/DDBJ whole genome shotgun (WGS) entry which is preliminary data.</text>
</comment>
<evidence type="ECO:0000313" key="2">
    <source>
        <dbReference type="EMBL" id="KAI4533959.1"/>
    </source>
</evidence>
<protein>
    <submittedName>
        <fullName evidence="2">Uncharacterized protein</fullName>
    </submittedName>
</protein>
<name>A0AAD4TXA7_OVIAM</name>
<dbReference type="Proteomes" id="UP001214576">
    <property type="component" value="Unassembled WGS sequence"/>
</dbReference>
<accession>A0AAD4TXA7</accession>